<dbReference type="Proteomes" id="UP000245829">
    <property type="component" value="Unassembled WGS sequence"/>
</dbReference>
<dbReference type="EMBL" id="BGKI01000007">
    <property type="protein sequence ID" value="GBH34460.1"/>
    <property type="molecule type" value="Genomic_DNA"/>
</dbReference>
<dbReference type="RefSeq" id="WP_160049217.1">
    <property type="nucleotide sequence ID" value="NZ_AP026695.1"/>
</dbReference>
<dbReference type="AlphaFoldDB" id="A0A2S2KS01"/>
<accession>A0A2S2KS01</accession>
<proteinExistence type="predicted"/>
<dbReference type="OrthoDB" id="354at2157"/>
<comment type="caution">
    <text evidence="1">The sequence shown here is derived from an EMBL/GenBank/DDBJ whole genome shotgun (WGS) entry which is preliminary data.</text>
</comment>
<gene>
    <name evidence="1" type="ORF">NZNM25_12510</name>
</gene>
<keyword evidence="2" id="KW-1185">Reference proteome</keyword>
<evidence type="ECO:0000313" key="1">
    <source>
        <dbReference type="EMBL" id="GBH34460.1"/>
    </source>
</evidence>
<evidence type="ECO:0000313" key="2">
    <source>
        <dbReference type="Proteomes" id="UP000245829"/>
    </source>
</evidence>
<sequence length="52" mass="5956">MAFKKGIHKCVECEKKQKEDPQDMGLCSKCSATETRLEKTIYKEMINDGSFP</sequence>
<dbReference type="GeneID" id="76209253"/>
<name>A0A2S2KS01_9ARCH</name>
<reference evidence="1 2" key="1">
    <citation type="submission" date="2018-05" db="EMBL/GenBank/DDBJ databases">
        <title>genome sequencing of Nitrosopumilus sp. NM25.</title>
        <authorList>
            <person name="Mori K."/>
            <person name="Nakagawa T."/>
        </authorList>
    </citation>
    <scope>NUCLEOTIDE SEQUENCE [LARGE SCALE GENOMIC DNA]</scope>
    <source>
        <strain evidence="1 2">NM25</strain>
    </source>
</reference>
<protein>
    <submittedName>
        <fullName evidence="1">Uncharacterized protein</fullName>
    </submittedName>
</protein>
<organism evidence="1 2">
    <name type="scientific">Nitrosopumilus zosterae</name>
    <dbReference type="NCBI Taxonomy" id="718286"/>
    <lineage>
        <taxon>Archaea</taxon>
        <taxon>Nitrososphaerota</taxon>
        <taxon>Nitrososphaeria</taxon>
        <taxon>Nitrosopumilales</taxon>
        <taxon>Nitrosopumilaceae</taxon>
        <taxon>Nitrosopumilus</taxon>
    </lineage>
</organism>